<feature type="non-terminal residue" evidence="1">
    <location>
        <position position="54"/>
    </location>
</feature>
<gene>
    <name evidence="1" type="ORF">METZ01_LOCUS250860</name>
</gene>
<reference evidence="1" key="1">
    <citation type="submission" date="2018-05" db="EMBL/GenBank/DDBJ databases">
        <authorList>
            <person name="Lanie J.A."/>
            <person name="Ng W.-L."/>
            <person name="Kazmierczak K.M."/>
            <person name="Andrzejewski T.M."/>
            <person name="Davidsen T.M."/>
            <person name="Wayne K.J."/>
            <person name="Tettelin H."/>
            <person name="Glass J.I."/>
            <person name="Rusch D."/>
            <person name="Podicherti R."/>
            <person name="Tsui H.-C.T."/>
            <person name="Winkler M.E."/>
        </authorList>
    </citation>
    <scope>NUCLEOTIDE SEQUENCE</scope>
</reference>
<proteinExistence type="predicted"/>
<evidence type="ECO:0000313" key="1">
    <source>
        <dbReference type="EMBL" id="SVB98006.1"/>
    </source>
</evidence>
<dbReference type="AlphaFoldDB" id="A0A382IEH4"/>
<organism evidence="1">
    <name type="scientific">marine metagenome</name>
    <dbReference type="NCBI Taxonomy" id="408172"/>
    <lineage>
        <taxon>unclassified sequences</taxon>
        <taxon>metagenomes</taxon>
        <taxon>ecological metagenomes</taxon>
    </lineage>
</organism>
<accession>A0A382IEH4</accession>
<name>A0A382IEH4_9ZZZZ</name>
<dbReference type="EMBL" id="UINC01066877">
    <property type="protein sequence ID" value="SVB98006.1"/>
    <property type="molecule type" value="Genomic_DNA"/>
</dbReference>
<sequence length="54" mass="6282">MKEGNLMEYQMKDVLDELRNIVQKKSSNVWMDISETVKYSSVSESTIRRAVRTG</sequence>
<protein>
    <submittedName>
        <fullName evidence="1">Uncharacterized protein</fullName>
    </submittedName>
</protein>